<feature type="domain" description="ABC3 transporter permease C-terminal" evidence="8">
    <location>
        <begin position="674"/>
        <end position="786"/>
    </location>
</feature>
<dbReference type="PANTHER" id="PTHR30489">
    <property type="entry name" value="LIPOPROTEIN-RELEASING SYSTEM TRANSMEMBRANE PROTEIN LOLE"/>
    <property type="match status" value="1"/>
</dbReference>
<dbReference type="InterPro" id="IPR003838">
    <property type="entry name" value="ABC3_permease_C"/>
</dbReference>
<feature type="transmembrane region" description="Helical" evidence="7">
    <location>
        <begin position="32"/>
        <end position="53"/>
    </location>
</feature>
<comment type="subcellular location">
    <subcellularLocation>
        <location evidence="1">Cell membrane</location>
        <topology evidence="1">Multi-pass membrane protein</topology>
    </subcellularLocation>
</comment>
<name>A0A9W6ILH2_9PROT</name>
<dbReference type="GO" id="GO:0044874">
    <property type="term" value="P:lipoprotein localization to outer membrane"/>
    <property type="evidence" value="ECO:0007669"/>
    <property type="project" value="TreeGrafter"/>
</dbReference>
<evidence type="ECO:0000256" key="5">
    <source>
        <dbReference type="ARBA" id="ARBA00022989"/>
    </source>
</evidence>
<dbReference type="EMBL" id="BSFE01000005">
    <property type="protein sequence ID" value="GLK52531.1"/>
    <property type="molecule type" value="Genomic_DNA"/>
</dbReference>
<sequence>MVGGGRFDMARLVPRKLDRKLLRDLWATKMQAIAIAFVVAAGIAVHVVAAGMLDSLQETRRAYYDRYRFADVWAPVVRAPDRLLADIRDIPGVAAAETRVTSHVLFDIPGMDAPASGQAISLPDSGRPAVNHIHLSEGRLPRRGQRDEAVLLDAFARAHGIAVGDTVSLTLHGGRESLRIVGIALSPEHVYAVAPGQLVPDARLFGVVWMGREALAQAVDRDGAFTEAVVTLEPGYPEAAVTGALDRLLAPYGAPGAYGREQQISDAFISSEITQLSTMARVLPPIFLAVAAFLVNVVLTRLVAMERTEIGLLKAFGYHDGDVVWHYVKFAGAIGVLGLAIGLGLGTWLGRQMAVLYTEYYHFPFLIFRLEAGVYLSACLVTALAVGGGGALAAWRAARLDPAVAMRAPPPPDYSKSIGAGLTRWRMLDRQTRMVFRQILRWPGRSAFTLAGVSVSGGLLIGTLFFLDSVDVMIDVYFNSANRQDVSVSFVEPRSREAFHSLRRMPGVIEAEPVRQVAVRLRHGAAEERTALSGVPRGARLSRMVDLDNRSVEAPPGALVMSQDLADKLSIAAGDRIEVEVTEGRRPVFELPVSAVTTTLVGSGLQMEIGDLNRLLGEGRVLSGASLRVDAHETRALYARLKDTPGIAGVSLQSEAEDRFVELLDQSLGTSIIIYTGFAALIAIGVVYNSVRISFSEREHELAVLRVLGFTRGEVAYVLLGEIAILTLLALPVGALLGTGLAWGFSQAMSSDLFRLPFVISPRTYGYAAGVVLVIAISSALMIRSRLDKLDMVAVLKSGE</sequence>
<feature type="transmembrane region" description="Helical" evidence="7">
    <location>
        <begin position="765"/>
        <end position="783"/>
    </location>
</feature>
<feature type="transmembrane region" description="Helical" evidence="7">
    <location>
        <begin position="324"/>
        <end position="349"/>
    </location>
</feature>
<dbReference type="Pfam" id="PF12704">
    <property type="entry name" value="MacB_PCD"/>
    <property type="match status" value="1"/>
</dbReference>
<feature type="transmembrane region" description="Helical" evidence="7">
    <location>
        <begin position="672"/>
        <end position="695"/>
    </location>
</feature>
<dbReference type="PANTHER" id="PTHR30489:SF0">
    <property type="entry name" value="LIPOPROTEIN-RELEASING SYSTEM TRANSMEMBRANE PROTEIN LOLE"/>
    <property type="match status" value="1"/>
</dbReference>
<dbReference type="InterPro" id="IPR025857">
    <property type="entry name" value="MacB_PCD"/>
</dbReference>
<dbReference type="Proteomes" id="UP001143486">
    <property type="component" value="Unassembled WGS sequence"/>
</dbReference>
<gene>
    <name evidence="10" type="ORF">GCM10017621_20390</name>
</gene>
<organism evidence="10 11">
    <name type="scientific">Maricaulis virginensis</name>
    <dbReference type="NCBI Taxonomy" id="144022"/>
    <lineage>
        <taxon>Bacteria</taxon>
        <taxon>Pseudomonadati</taxon>
        <taxon>Pseudomonadota</taxon>
        <taxon>Alphaproteobacteria</taxon>
        <taxon>Maricaulales</taxon>
        <taxon>Maricaulaceae</taxon>
        <taxon>Maricaulis</taxon>
    </lineage>
</organism>
<reference evidence="10" key="2">
    <citation type="submission" date="2023-01" db="EMBL/GenBank/DDBJ databases">
        <authorList>
            <person name="Sun Q."/>
            <person name="Evtushenko L."/>
        </authorList>
    </citation>
    <scope>NUCLEOTIDE SEQUENCE</scope>
    <source>
        <strain evidence="10">VKM B-1513</strain>
    </source>
</reference>
<evidence type="ECO:0000313" key="10">
    <source>
        <dbReference type="EMBL" id="GLK52531.1"/>
    </source>
</evidence>
<reference evidence="10" key="1">
    <citation type="journal article" date="2014" name="Int. J. Syst. Evol. Microbiol.">
        <title>Complete genome sequence of Corynebacterium casei LMG S-19264T (=DSM 44701T), isolated from a smear-ripened cheese.</title>
        <authorList>
            <consortium name="US DOE Joint Genome Institute (JGI-PGF)"/>
            <person name="Walter F."/>
            <person name="Albersmeier A."/>
            <person name="Kalinowski J."/>
            <person name="Ruckert C."/>
        </authorList>
    </citation>
    <scope>NUCLEOTIDE SEQUENCE</scope>
    <source>
        <strain evidence="10">VKM B-1513</strain>
    </source>
</reference>
<feature type="transmembrane region" description="Helical" evidence="7">
    <location>
        <begin position="716"/>
        <end position="745"/>
    </location>
</feature>
<keyword evidence="5 7" id="KW-1133">Transmembrane helix</keyword>
<proteinExistence type="inferred from homology"/>
<evidence type="ECO:0000256" key="4">
    <source>
        <dbReference type="ARBA" id="ARBA00022692"/>
    </source>
</evidence>
<evidence type="ECO:0000256" key="7">
    <source>
        <dbReference type="SAM" id="Phobius"/>
    </source>
</evidence>
<evidence type="ECO:0000259" key="8">
    <source>
        <dbReference type="Pfam" id="PF02687"/>
    </source>
</evidence>
<keyword evidence="6 7" id="KW-0472">Membrane</keyword>
<comment type="similarity">
    <text evidence="2">Belongs to the ABC-4 integral membrane protein family. LolC/E subfamily.</text>
</comment>
<evidence type="ECO:0000256" key="6">
    <source>
        <dbReference type="ARBA" id="ARBA00023136"/>
    </source>
</evidence>
<keyword evidence="4 7" id="KW-0812">Transmembrane</keyword>
<dbReference type="RefSeq" id="WP_271186898.1">
    <property type="nucleotide sequence ID" value="NZ_BSFE01000005.1"/>
</dbReference>
<accession>A0A9W6ILH2</accession>
<feature type="transmembrane region" description="Helical" evidence="7">
    <location>
        <begin position="282"/>
        <end position="304"/>
    </location>
</feature>
<feature type="domain" description="MacB-like periplasmic core" evidence="9">
    <location>
        <begin position="33"/>
        <end position="245"/>
    </location>
</feature>
<feature type="domain" description="ABC3 transporter permease C-terminal" evidence="8">
    <location>
        <begin position="286"/>
        <end position="402"/>
    </location>
</feature>
<dbReference type="GO" id="GO:0098797">
    <property type="term" value="C:plasma membrane protein complex"/>
    <property type="evidence" value="ECO:0007669"/>
    <property type="project" value="TreeGrafter"/>
</dbReference>
<evidence type="ECO:0000256" key="2">
    <source>
        <dbReference type="ARBA" id="ARBA00005236"/>
    </source>
</evidence>
<evidence type="ECO:0000313" key="11">
    <source>
        <dbReference type="Proteomes" id="UP001143486"/>
    </source>
</evidence>
<evidence type="ECO:0000259" key="9">
    <source>
        <dbReference type="Pfam" id="PF12704"/>
    </source>
</evidence>
<keyword evidence="3" id="KW-1003">Cell membrane</keyword>
<evidence type="ECO:0000256" key="3">
    <source>
        <dbReference type="ARBA" id="ARBA00022475"/>
    </source>
</evidence>
<evidence type="ECO:0000256" key="1">
    <source>
        <dbReference type="ARBA" id="ARBA00004651"/>
    </source>
</evidence>
<dbReference type="Pfam" id="PF02687">
    <property type="entry name" value="FtsX"/>
    <property type="match status" value="2"/>
</dbReference>
<protein>
    <submittedName>
        <fullName evidence="10">Peptide ABC transporter permease</fullName>
    </submittedName>
</protein>
<keyword evidence="11" id="KW-1185">Reference proteome</keyword>
<dbReference type="AlphaFoldDB" id="A0A9W6ILH2"/>
<dbReference type="InterPro" id="IPR051447">
    <property type="entry name" value="Lipoprotein-release_system"/>
</dbReference>
<comment type="caution">
    <text evidence="10">The sequence shown here is derived from an EMBL/GenBank/DDBJ whole genome shotgun (WGS) entry which is preliminary data.</text>
</comment>